<evidence type="ECO:0000256" key="1">
    <source>
        <dbReference type="ARBA" id="ARBA00005257"/>
    </source>
</evidence>
<dbReference type="FunFam" id="3.10.290.70:FF:000009">
    <property type="entry name" value="40S ribosomal protein S8"/>
    <property type="match status" value="1"/>
</dbReference>
<dbReference type="CDD" id="cd11380">
    <property type="entry name" value="Ribosomal_S8e_like"/>
    <property type="match status" value="1"/>
</dbReference>
<evidence type="ECO:0000256" key="2">
    <source>
        <dbReference type="ARBA" id="ARBA00022980"/>
    </source>
</evidence>
<dbReference type="FunFam" id="1.10.168.20:FF:000001">
    <property type="entry name" value="40S ribosomal protein S8"/>
    <property type="match status" value="1"/>
</dbReference>
<dbReference type="Pfam" id="PF01201">
    <property type="entry name" value="Ribosomal_S8e"/>
    <property type="match status" value="1"/>
</dbReference>
<dbReference type="PANTHER" id="PTHR10394">
    <property type="entry name" value="40S RIBOSOMAL PROTEIN S8"/>
    <property type="match status" value="1"/>
</dbReference>
<organism evidence="5">
    <name type="scientific">Salpingoeca prava</name>
    <dbReference type="NCBI Taxonomy" id="2320254"/>
    <lineage>
        <taxon>Eukaryota</taxon>
        <taxon>Choanoflagellata</taxon>
        <taxon>Craspedida</taxon>
        <taxon>Salpingoecidae</taxon>
        <taxon>Salpingoeca</taxon>
    </lineage>
</organism>
<dbReference type="GO" id="GO:0006412">
    <property type="term" value="P:translation"/>
    <property type="evidence" value="ECO:0007669"/>
    <property type="project" value="InterPro"/>
</dbReference>
<dbReference type="AlphaFoldDB" id="A0A8E6YIQ4"/>
<keyword evidence="3 4" id="KW-0687">Ribonucleoprotein</keyword>
<evidence type="ECO:0000256" key="4">
    <source>
        <dbReference type="RuleBase" id="RU000669"/>
    </source>
</evidence>
<name>A0A8E6YIQ4_9EUKA</name>
<dbReference type="GO" id="GO:0005840">
    <property type="term" value="C:ribosome"/>
    <property type="evidence" value="ECO:0007669"/>
    <property type="project" value="UniProtKB-KW"/>
</dbReference>
<dbReference type="GO" id="GO:1990904">
    <property type="term" value="C:ribonucleoprotein complex"/>
    <property type="evidence" value="ECO:0007669"/>
    <property type="project" value="UniProtKB-KW"/>
</dbReference>
<evidence type="ECO:0000313" key="5">
    <source>
        <dbReference type="EMBL" id="QVU21279.1"/>
    </source>
</evidence>
<keyword evidence="2 4" id="KW-0689">Ribosomal protein</keyword>
<dbReference type="InterPro" id="IPR022309">
    <property type="entry name" value="Ribosomal_Se8/biogenesis_NSA2"/>
</dbReference>
<dbReference type="InterPro" id="IPR001047">
    <property type="entry name" value="Ribosomal_eS8"/>
</dbReference>
<protein>
    <recommendedName>
        <fullName evidence="4">40S ribosomal protein S8</fullName>
    </recommendedName>
</protein>
<dbReference type="NCBIfam" id="TIGR00307">
    <property type="entry name" value="eS8"/>
    <property type="match status" value="1"/>
</dbReference>
<reference evidence="5" key="1">
    <citation type="journal article" date="2021" name="Eur. J. Protist.">
        <title>Extended divergence estimates and species descriptions of new craspedid choanoflagellates from the Atacama Desert, Northern Chile.</title>
        <authorList>
            <person name="Schiwitza S."/>
            <person name="Gutsche L."/>
            <person name="Freches E."/>
            <person name="Arndt H."/>
            <person name="Nitsche F."/>
        </authorList>
    </citation>
    <scope>NUCLEOTIDE SEQUENCE</scope>
    <source>
        <strain evidence="5">HFCC 1254</strain>
    </source>
</reference>
<proteinExistence type="evidence at transcript level"/>
<dbReference type="GO" id="GO:0003735">
    <property type="term" value="F:structural constituent of ribosome"/>
    <property type="evidence" value="ECO:0007669"/>
    <property type="project" value="InterPro"/>
</dbReference>
<comment type="similarity">
    <text evidence="1 4">Belongs to the eukaryotic ribosomal protein eS8 family.</text>
</comment>
<evidence type="ECO:0000256" key="3">
    <source>
        <dbReference type="ARBA" id="ARBA00023274"/>
    </source>
</evidence>
<sequence length="208" mass="23632">MGISRDSTHKRRATGGRRVPICKGRKFELGRPAAMTKLGERRVRTVRTMGGNKKFRALRLDHGNFAWASEGCTRPTRIVDVVYNASNNELVRTKTLVKNAIIQIDATPFRQWYENHYAVPLGRKKGRAVSEADKAILEKKRSNHLKRNIAKRKAMSKVDPHLDEQFGAGRLYACISSRPGQCGRISGYILEGKELEFYLKKLKSKRGH</sequence>
<dbReference type="EMBL" id="MW815531">
    <property type="protein sequence ID" value="QVU21279.1"/>
    <property type="molecule type" value="mRNA"/>
</dbReference>
<accession>A0A8E6YIQ4</accession>